<dbReference type="NCBIfam" id="TIGR00589">
    <property type="entry name" value="ogt"/>
    <property type="match status" value="1"/>
</dbReference>
<dbReference type="PANTHER" id="PTHR10815:SF13">
    <property type="entry name" value="METHYLATED-DNA--PROTEIN-CYSTEINE METHYLTRANSFERASE"/>
    <property type="match status" value="1"/>
</dbReference>
<organism evidence="5 6">
    <name type="scientific">Microbacterium jejuense</name>
    <dbReference type="NCBI Taxonomy" id="1263637"/>
    <lineage>
        <taxon>Bacteria</taxon>
        <taxon>Bacillati</taxon>
        <taxon>Actinomycetota</taxon>
        <taxon>Actinomycetes</taxon>
        <taxon>Micrococcales</taxon>
        <taxon>Microbacteriaceae</taxon>
        <taxon>Microbacterium</taxon>
    </lineage>
</organism>
<keyword evidence="6" id="KW-1185">Reference proteome</keyword>
<gene>
    <name evidence="5" type="ORF">JNB62_06595</name>
</gene>
<evidence type="ECO:0000256" key="2">
    <source>
        <dbReference type="SAM" id="MobiDB-lite"/>
    </source>
</evidence>
<dbReference type="InterPro" id="IPR008332">
    <property type="entry name" value="MethylG_MeTrfase_N"/>
</dbReference>
<reference evidence="5 6" key="1">
    <citation type="journal article" date="2021" name="MBio">
        <title>Poor Competitiveness of Bradyrhizobium in Pigeon Pea Root Colonization in Indian Soils.</title>
        <authorList>
            <person name="Chalasani D."/>
            <person name="Basu A."/>
            <person name="Pullabhotla S.V.S.R.N."/>
            <person name="Jorrin B."/>
            <person name="Neal A.L."/>
            <person name="Poole P.S."/>
            <person name="Podile A.R."/>
            <person name="Tkacz A."/>
        </authorList>
    </citation>
    <scope>NUCLEOTIDE SEQUENCE [LARGE SCALE GENOMIC DNA]</scope>
    <source>
        <strain evidence="5 6">HU14</strain>
    </source>
</reference>
<comment type="caution">
    <text evidence="5">The sequence shown here is derived from an EMBL/GenBank/DDBJ whole genome shotgun (WGS) entry which is preliminary data.</text>
</comment>
<evidence type="ECO:0000256" key="1">
    <source>
        <dbReference type="ARBA" id="ARBA00022763"/>
    </source>
</evidence>
<dbReference type="SUPFAM" id="SSF53155">
    <property type="entry name" value="Methylated DNA-protein cysteine methyltransferase domain"/>
    <property type="match status" value="1"/>
</dbReference>
<proteinExistence type="predicted"/>
<keyword evidence="1" id="KW-0227">DNA damage</keyword>
<feature type="region of interest" description="Disordered" evidence="2">
    <location>
        <begin position="180"/>
        <end position="211"/>
    </location>
</feature>
<dbReference type="InterPro" id="IPR036631">
    <property type="entry name" value="MGMT_N_sf"/>
</dbReference>
<dbReference type="InterPro" id="IPR036388">
    <property type="entry name" value="WH-like_DNA-bd_sf"/>
</dbReference>
<evidence type="ECO:0000313" key="6">
    <source>
        <dbReference type="Proteomes" id="UP001196843"/>
    </source>
</evidence>
<name>A0ABS7HLN5_9MICO</name>
<evidence type="ECO:0000259" key="3">
    <source>
        <dbReference type="Pfam" id="PF01035"/>
    </source>
</evidence>
<dbReference type="Pfam" id="PF01035">
    <property type="entry name" value="DNA_binding_1"/>
    <property type="match status" value="1"/>
</dbReference>
<dbReference type="SUPFAM" id="SSF46767">
    <property type="entry name" value="Methylated DNA-protein cysteine methyltransferase, C-terminal domain"/>
    <property type="match status" value="1"/>
</dbReference>
<protein>
    <submittedName>
        <fullName evidence="5">Methylated-DNA--[protein]-cysteine S-methyltransferase</fullName>
    </submittedName>
</protein>
<dbReference type="InterPro" id="IPR014048">
    <property type="entry name" value="MethylDNA_cys_MeTrfase_DNA-bd"/>
</dbReference>
<dbReference type="Pfam" id="PF02870">
    <property type="entry name" value="Methyltransf_1N"/>
    <property type="match status" value="1"/>
</dbReference>
<evidence type="ECO:0000313" key="5">
    <source>
        <dbReference type="EMBL" id="MBW9093345.1"/>
    </source>
</evidence>
<dbReference type="CDD" id="cd06445">
    <property type="entry name" value="ATase"/>
    <property type="match status" value="1"/>
</dbReference>
<feature type="domain" description="Methylguanine DNA methyltransferase ribonuclease-like" evidence="4">
    <location>
        <begin position="8"/>
        <end position="97"/>
    </location>
</feature>
<feature type="domain" description="Methylated-DNA-[protein]-cysteine S-methyltransferase DNA binding" evidence="3">
    <location>
        <begin position="104"/>
        <end position="182"/>
    </location>
</feature>
<dbReference type="EMBL" id="JAEUAW010000004">
    <property type="protein sequence ID" value="MBW9093345.1"/>
    <property type="molecule type" value="Genomic_DNA"/>
</dbReference>
<dbReference type="Gene3D" id="1.10.10.10">
    <property type="entry name" value="Winged helix-like DNA-binding domain superfamily/Winged helix DNA-binding domain"/>
    <property type="match status" value="1"/>
</dbReference>
<dbReference type="Proteomes" id="UP001196843">
    <property type="component" value="Unassembled WGS sequence"/>
</dbReference>
<dbReference type="Gene3D" id="3.30.160.70">
    <property type="entry name" value="Methylated DNA-protein cysteine methyltransferase domain"/>
    <property type="match status" value="1"/>
</dbReference>
<evidence type="ECO:0000259" key="4">
    <source>
        <dbReference type="Pfam" id="PF02870"/>
    </source>
</evidence>
<dbReference type="RefSeq" id="WP_220300073.1">
    <property type="nucleotide sequence ID" value="NZ_JAEUAW010000004.1"/>
</dbReference>
<dbReference type="InterPro" id="IPR036217">
    <property type="entry name" value="MethylDNA_cys_MeTrfase_DNAb"/>
</dbReference>
<dbReference type="PANTHER" id="PTHR10815">
    <property type="entry name" value="METHYLATED-DNA--PROTEIN-CYSTEINE METHYLTRANSFERASE"/>
    <property type="match status" value="1"/>
</dbReference>
<accession>A0ABS7HLN5</accession>
<sequence>MTTTDPPRYRVHPSPVGDILIVVTEDGIVTLHPFDGPLDSEIERVSLRLHAAPVPDDEGDAAGTASPSAEADPFEVAAAQLDEYFDGARTHFDLPLDWRLVRGFTRAALEAVCDIPYGETAGYGEVAIAAGTPRAARAVGTACAATPFSIVVPVHRVVRADGSIGEYGGRPDIKRFLLDLEREPSTGAEPGRGRSIPPAPQAARDAQTAGV</sequence>